<feature type="compositionally biased region" description="Polar residues" evidence="2">
    <location>
        <begin position="366"/>
        <end position="378"/>
    </location>
</feature>
<dbReference type="InterPro" id="IPR009057">
    <property type="entry name" value="Homeodomain-like_sf"/>
</dbReference>
<name>A0A8J5MQC0_HOMAM</name>
<feature type="compositionally biased region" description="Basic and acidic residues" evidence="2">
    <location>
        <begin position="632"/>
        <end position="677"/>
    </location>
</feature>
<evidence type="ECO:0000313" key="5">
    <source>
        <dbReference type="Proteomes" id="UP000747542"/>
    </source>
</evidence>
<comment type="caution">
    <text evidence="4">The sequence shown here is derived from an EMBL/GenBank/DDBJ whole genome shotgun (WGS) entry which is preliminary data.</text>
</comment>
<dbReference type="GO" id="GO:0005634">
    <property type="term" value="C:nucleus"/>
    <property type="evidence" value="ECO:0007669"/>
    <property type="project" value="UniProtKB-SubCell"/>
</dbReference>
<accession>A0A8J5MQC0</accession>
<dbReference type="Gene3D" id="1.10.10.10">
    <property type="entry name" value="Winged helix-like DNA-binding domain superfamily/Winged helix DNA-binding domain"/>
    <property type="match status" value="1"/>
</dbReference>
<feature type="compositionally biased region" description="Low complexity" evidence="2">
    <location>
        <begin position="302"/>
        <end position="311"/>
    </location>
</feature>
<feature type="chain" id="PRO_5035153898" evidence="3">
    <location>
        <begin position="25"/>
        <end position="971"/>
    </location>
</feature>
<feature type="region of interest" description="Disordered" evidence="2">
    <location>
        <begin position="619"/>
        <end position="677"/>
    </location>
</feature>
<feature type="region of interest" description="Disordered" evidence="2">
    <location>
        <begin position="401"/>
        <end position="471"/>
    </location>
</feature>
<feature type="compositionally biased region" description="Pro residues" evidence="2">
    <location>
        <begin position="278"/>
        <end position="288"/>
    </location>
</feature>
<comment type="subcellular location">
    <subcellularLocation>
        <location evidence="1">Nucleus</location>
    </subcellularLocation>
</comment>
<evidence type="ECO:0000256" key="3">
    <source>
        <dbReference type="SAM" id="SignalP"/>
    </source>
</evidence>
<evidence type="ECO:0000313" key="4">
    <source>
        <dbReference type="EMBL" id="KAG7159577.1"/>
    </source>
</evidence>
<feature type="compositionally biased region" description="Polar residues" evidence="2">
    <location>
        <begin position="235"/>
        <end position="249"/>
    </location>
</feature>
<evidence type="ECO:0000256" key="1">
    <source>
        <dbReference type="ARBA" id="ARBA00004123"/>
    </source>
</evidence>
<sequence>MGPRTESFLGFVVWLGFWWQRETSIVPSSSLLRCFVSPVCFFIPSSRRCPARPRGVKPVSNRMATPPVQPIPSVWTMTSSTRVAVLCAQSGWQGFSVTPTEMWIPSTVSGNSFRTAGWQPPVPPDTGASPLLEGPESLFLVDYVPPPRPLGSPPCPSGSRVLTLPSVATITDLEVPLSPSTTGTTAPSRLGQWPRGSGLARKMRWSSNPTTLPEPQPGCPGSPECPWRGGPHPLRTSTFTSPRQVSQLGRTLLPYRLLMAPTPRARRSSTAPPERTAPLPPPSRPVPSRPNVAAGDADHPGALQLQQQQAQVPSNQPPVVRGPCPRSLSLDPLVFSELESEPRRAASSQGLPDNSDSDQESAGPAAQTSQPETLTPGSAPTLPALPLEMLESLFSWFRAQQLQQQQAQATSNQPPVVRGPRPHSPSPDPSVGFPAKEGRAGPHRGCLTTPPRTRVRSQQHLPSLQGPDVRQEKGNSLHLRALPSLLRHLMTSSARGRPSELGSHRTGMCTGTRGDWPFFRVYRARGGPTCSSLSPFRPRGTTTGGRLRFGVLRVPTALPVEKGDGPSPVRDVPGGGPGCLRLSGLLFCDVHGNAAGRWRSARAAGQALFPWEKTSIMPRKRKSSYANTPHAQEMRLRRQSESCDAREERLSRQRQRQTESRQNETLGEHQERQEHDRFRHMVARRNESEEERQQRLIADRNRYQNLRQREIQNAKRSALLYDKNDPCNKAAIGEMTKLCQCGAKKFTGESLGMCCGNGKLTLDQFPPLPQLFEELFTAESSGTQGRTHQCQAEDDTQNNSSSVPHCHWSMVLRSDLPSRVHSNFTGAPGTDSIAVLVMEVQPQRHVRPPRTRANRPEVITSCGRIIGYHEAGKGLQEISRLLGISRDTVRLWVRRHEEEGHVLTRPRPGRPRVTTPAADQQIQRAADGAPLSTTVRITRETGVQCHPITTRRRIRETGGQCFIPARTICLS</sequence>
<dbReference type="AlphaFoldDB" id="A0A8J5MQC0"/>
<proteinExistence type="predicted"/>
<evidence type="ECO:0000256" key="2">
    <source>
        <dbReference type="SAM" id="MobiDB-lite"/>
    </source>
</evidence>
<feature type="region of interest" description="Disordered" evidence="2">
    <location>
        <begin position="176"/>
        <end position="383"/>
    </location>
</feature>
<dbReference type="EMBL" id="JAHLQT010033114">
    <property type="protein sequence ID" value="KAG7159577.1"/>
    <property type="molecule type" value="Genomic_DNA"/>
</dbReference>
<dbReference type="SUPFAM" id="SSF46689">
    <property type="entry name" value="Homeodomain-like"/>
    <property type="match status" value="1"/>
</dbReference>
<dbReference type="InterPro" id="IPR036388">
    <property type="entry name" value="WH-like_DNA-bd_sf"/>
</dbReference>
<feature type="compositionally biased region" description="Polar residues" evidence="2">
    <location>
        <begin position="178"/>
        <end position="187"/>
    </location>
</feature>
<feature type="signal peptide" evidence="3">
    <location>
        <begin position="1"/>
        <end position="24"/>
    </location>
</feature>
<organism evidence="4 5">
    <name type="scientific">Homarus americanus</name>
    <name type="common">American lobster</name>
    <dbReference type="NCBI Taxonomy" id="6706"/>
    <lineage>
        <taxon>Eukaryota</taxon>
        <taxon>Metazoa</taxon>
        <taxon>Ecdysozoa</taxon>
        <taxon>Arthropoda</taxon>
        <taxon>Crustacea</taxon>
        <taxon>Multicrustacea</taxon>
        <taxon>Malacostraca</taxon>
        <taxon>Eumalacostraca</taxon>
        <taxon>Eucarida</taxon>
        <taxon>Decapoda</taxon>
        <taxon>Pleocyemata</taxon>
        <taxon>Astacidea</taxon>
        <taxon>Nephropoidea</taxon>
        <taxon>Nephropidae</taxon>
        <taxon>Homarus</taxon>
    </lineage>
</organism>
<gene>
    <name evidence="4" type="ORF">Hamer_G004228</name>
</gene>
<dbReference type="Pfam" id="PF13551">
    <property type="entry name" value="HTH_29"/>
    <property type="match status" value="1"/>
</dbReference>
<reference evidence="4" key="1">
    <citation type="journal article" date="2021" name="Sci. Adv.">
        <title>The American lobster genome reveals insights on longevity, neural, and immune adaptations.</title>
        <authorList>
            <person name="Polinski J.M."/>
            <person name="Zimin A.V."/>
            <person name="Clark K.F."/>
            <person name="Kohn A.B."/>
            <person name="Sadowski N."/>
            <person name="Timp W."/>
            <person name="Ptitsyn A."/>
            <person name="Khanna P."/>
            <person name="Romanova D.Y."/>
            <person name="Williams P."/>
            <person name="Greenwood S.J."/>
            <person name="Moroz L.L."/>
            <person name="Walt D.R."/>
            <person name="Bodnar A.G."/>
        </authorList>
    </citation>
    <scope>NUCLEOTIDE SEQUENCE</scope>
    <source>
        <strain evidence="4">GMGI-L3</strain>
    </source>
</reference>
<keyword evidence="5" id="KW-1185">Reference proteome</keyword>
<keyword evidence="3" id="KW-0732">Signal</keyword>
<dbReference type="Proteomes" id="UP000747542">
    <property type="component" value="Unassembled WGS sequence"/>
</dbReference>
<feature type="region of interest" description="Disordered" evidence="2">
    <location>
        <begin position="782"/>
        <end position="801"/>
    </location>
</feature>
<protein>
    <submittedName>
        <fullName evidence="4">Putative Helix-turn-helix domain-containing protein 2</fullName>
    </submittedName>
</protein>